<dbReference type="AlphaFoldDB" id="A0A168QI29"/>
<evidence type="ECO:0000313" key="2">
    <source>
        <dbReference type="Proteomes" id="UP000078561"/>
    </source>
</evidence>
<keyword evidence="2" id="KW-1185">Reference proteome</keyword>
<dbReference type="EMBL" id="LT554417">
    <property type="protein sequence ID" value="SAM04758.1"/>
    <property type="molecule type" value="Genomic_DNA"/>
</dbReference>
<sequence>MKILVCPSGLQGIYLHRVENSYQEDNCGGIGLDTHFQQLAPMPQQDERIRAQYTRPADQPTPTFNSWPRCHSKTNEYGLSIRGLPTHQHPLPTVGPDRLLTPITGPNIGRGGDGCIKVEIPSRWCRCENERRYSSTSTW</sequence>
<gene>
    <name evidence="1" type="primary">ABSGL_10624.1 scaffold 12033</name>
</gene>
<proteinExistence type="predicted"/>
<evidence type="ECO:0000313" key="1">
    <source>
        <dbReference type="EMBL" id="SAM04758.1"/>
    </source>
</evidence>
<dbReference type="InParanoid" id="A0A168QI29"/>
<reference evidence="1" key="1">
    <citation type="submission" date="2016-04" db="EMBL/GenBank/DDBJ databases">
        <authorList>
            <person name="Evans L.H."/>
            <person name="Alamgir A."/>
            <person name="Owens N."/>
            <person name="Weber N.D."/>
            <person name="Virtaneva K."/>
            <person name="Barbian K."/>
            <person name="Babar A."/>
            <person name="Rosenke K."/>
        </authorList>
    </citation>
    <scope>NUCLEOTIDE SEQUENCE [LARGE SCALE GENOMIC DNA]</scope>
    <source>
        <strain evidence="1">CBS 101.48</strain>
    </source>
</reference>
<name>A0A168QI29_ABSGL</name>
<protein>
    <submittedName>
        <fullName evidence="1">Uncharacterized protein</fullName>
    </submittedName>
</protein>
<accession>A0A168QI29</accession>
<organism evidence="1">
    <name type="scientific">Absidia glauca</name>
    <name type="common">Pin mould</name>
    <dbReference type="NCBI Taxonomy" id="4829"/>
    <lineage>
        <taxon>Eukaryota</taxon>
        <taxon>Fungi</taxon>
        <taxon>Fungi incertae sedis</taxon>
        <taxon>Mucoromycota</taxon>
        <taxon>Mucoromycotina</taxon>
        <taxon>Mucoromycetes</taxon>
        <taxon>Mucorales</taxon>
        <taxon>Cunninghamellaceae</taxon>
        <taxon>Absidia</taxon>
    </lineage>
</organism>
<dbReference type="Proteomes" id="UP000078561">
    <property type="component" value="Unassembled WGS sequence"/>
</dbReference>